<dbReference type="STRING" id="1246626.BleG1_2542"/>
<proteinExistence type="predicted"/>
<dbReference type="Proteomes" id="UP000027142">
    <property type="component" value="Chromosome"/>
</dbReference>
<dbReference type="PATRIC" id="fig|1246626.3.peg.2535"/>
<sequence length="103" mass="11914">MTQPLQRFMQPVQEGISLIKKGEYEKGLEAMAPFIGMMEQANHLPIQIFYYYAVAQFKTGQIEPFMSSYEKIKQQTAANEAEEKMKTDLDKWFEALLQGLNDV</sequence>
<name>A0A060M4W7_9BACI</name>
<evidence type="ECO:0000313" key="1">
    <source>
        <dbReference type="EMBL" id="AIC95109.1"/>
    </source>
</evidence>
<accession>A0A060M4W7</accession>
<reference evidence="1 2" key="1">
    <citation type="journal article" date="2014" name="Gene">
        <title>A comparative genomic analysis of the alkalitolerant soil bacterium Bacillus lehensis G1.</title>
        <authorList>
            <person name="Noor Y.M."/>
            <person name="Samsulrizal N.H."/>
            <person name="Jema'on N.A."/>
            <person name="Low K.O."/>
            <person name="Ramli A.N."/>
            <person name="Alias N.I."/>
            <person name="Damis S.I."/>
            <person name="Fuzi S.F."/>
            <person name="Isa M.N."/>
            <person name="Murad A.M."/>
            <person name="Raih M.F."/>
            <person name="Bakar F.D."/>
            <person name="Najimudin N."/>
            <person name="Mahadi N.M."/>
            <person name="Illias R.M."/>
        </authorList>
    </citation>
    <scope>NUCLEOTIDE SEQUENCE [LARGE SCALE GENOMIC DNA]</scope>
    <source>
        <strain evidence="1 2">G1</strain>
    </source>
</reference>
<organism evidence="1 2">
    <name type="scientific">Shouchella lehensis G1</name>
    <dbReference type="NCBI Taxonomy" id="1246626"/>
    <lineage>
        <taxon>Bacteria</taxon>
        <taxon>Bacillati</taxon>
        <taxon>Bacillota</taxon>
        <taxon>Bacilli</taxon>
        <taxon>Bacillales</taxon>
        <taxon>Bacillaceae</taxon>
        <taxon>Shouchella</taxon>
    </lineage>
</organism>
<protein>
    <submittedName>
        <fullName evidence="1">Uncharacterized protein</fullName>
    </submittedName>
</protein>
<dbReference type="eggNOG" id="ENOG5030D7R">
    <property type="taxonomic scope" value="Bacteria"/>
</dbReference>
<gene>
    <name evidence="1" type="ORF">BleG1_2542</name>
</gene>
<keyword evidence="2" id="KW-1185">Reference proteome</keyword>
<evidence type="ECO:0000313" key="2">
    <source>
        <dbReference type="Proteomes" id="UP000027142"/>
    </source>
</evidence>
<dbReference type="KEGG" id="ble:BleG1_2542"/>
<dbReference type="OrthoDB" id="2886942at2"/>
<dbReference type="RefSeq" id="WP_038481460.1">
    <property type="nucleotide sequence ID" value="NZ_CP003923.1"/>
</dbReference>
<dbReference type="EMBL" id="CP003923">
    <property type="protein sequence ID" value="AIC95109.1"/>
    <property type="molecule type" value="Genomic_DNA"/>
</dbReference>
<dbReference type="AlphaFoldDB" id="A0A060M4W7"/>
<dbReference type="HOGENOM" id="CLU_173814_0_0_9"/>